<evidence type="ECO:0000313" key="2">
    <source>
        <dbReference type="EnsemblPlants" id="PGSC0003DMT400088955"/>
    </source>
</evidence>
<dbReference type="EnsemblPlants" id="PGSC0003DMT400088955">
    <property type="protein sequence ID" value="PGSC0003DMT400088955"/>
    <property type="gene ID" value="PGSC0003DMG400038526"/>
</dbReference>
<sequence length="127" mass="14725">MDTTSQKGTKRLKRTKKRRHEDSRVHLASRRRIFTSPFVPEKEITSSHHTSVEKTKESKEGKTPRWTSVFERIGRLTPRVFAFERLGHKDEEEFSEQVEGDATTSKTSVFHRLGAKRKSLSGKTLLE</sequence>
<reference evidence="3" key="1">
    <citation type="journal article" date="2011" name="Nature">
        <title>Genome sequence and analysis of the tuber crop potato.</title>
        <authorList>
            <consortium name="The Potato Genome Sequencing Consortium"/>
        </authorList>
    </citation>
    <scope>NUCLEOTIDE SEQUENCE [LARGE SCALE GENOMIC DNA]</scope>
    <source>
        <strain evidence="3">cv. DM1-3 516 R44</strain>
    </source>
</reference>
<dbReference type="InParanoid" id="M1DH43"/>
<proteinExistence type="predicted"/>
<dbReference type="Gramene" id="PGSC0003DMT400088955">
    <property type="protein sequence ID" value="PGSC0003DMT400088955"/>
    <property type="gene ID" value="PGSC0003DMG400038526"/>
</dbReference>
<name>M1DH43_SOLTU</name>
<dbReference type="PaxDb" id="4113-PGSC0003DMT400088955"/>
<evidence type="ECO:0000313" key="3">
    <source>
        <dbReference type="Proteomes" id="UP000011115"/>
    </source>
</evidence>
<accession>M1DH43</accession>
<protein>
    <submittedName>
        <fullName evidence="2">Uncharacterized protein</fullName>
    </submittedName>
</protein>
<dbReference type="HOGENOM" id="CLU_1974498_0_0_1"/>
<feature type="region of interest" description="Disordered" evidence="1">
    <location>
        <begin position="1"/>
        <end position="65"/>
    </location>
</feature>
<reference evidence="2" key="2">
    <citation type="submission" date="2015-06" db="UniProtKB">
        <authorList>
            <consortium name="EnsemblPlants"/>
        </authorList>
    </citation>
    <scope>IDENTIFICATION</scope>
    <source>
        <strain evidence="2">DM1-3 516 R44</strain>
    </source>
</reference>
<feature type="compositionally biased region" description="Basic and acidic residues" evidence="1">
    <location>
        <begin position="40"/>
        <end position="63"/>
    </location>
</feature>
<keyword evidence="3" id="KW-1185">Reference proteome</keyword>
<dbReference type="Proteomes" id="UP000011115">
    <property type="component" value="Unassembled WGS sequence"/>
</dbReference>
<feature type="compositionally biased region" description="Basic residues" evidence="1">
    <location>
        <begin position="8"/>
        <end position="19"/>
    </location>
</feature>
<organism evidence="2 3">
    <name type="scientific">Solanum tuberosum</name>
    <name type="common">Potato</name>
    <dbReference type="NCBI Taxonomy" id="4113"/>
    <lineage>
        <taxon>Eukaryota</taxon>
        <taxon>Viridiplantae</taxon>
        <taxon>Streptophyta</taxon>
        <taxon>Embryophyta</taxon>
        <taxon>Tracheophyta</taxon>
        <taxon>Spermatophyta</taxon>
        <taxon>Magnoliopsida</taxon>
        <taxon>eudicotyledons</taxon>
        <taxon>Gunneridae</taxon>
        <taxon>Pentapetalae</taxon>
        <taxon>asterids</taxon>
        <taxon>lamiids</taxon>
        <taxon>Solanales</taxon>
        <taxon>Solanaceae</taxon>
        <taxon>Solanoideae</taxon>
        <taxon>Solaneae</taxon>
        <taxon>Solanum</taxon>
    </lineage>
</organism>
<evidence type="ECO:0000256" key="1">
    <source>
        <dbReference type="SAM" id="MobiDB-lite"/>
    </source>
</evidence>
<dbReference type="AlphaFoldDB" id="M1DH43"/>